<evidence type="ECO:0000259" key="7">
    <source>
        <dbReference type="Pfam" id="PF01555"/>
    </source>
</evidence>
<evidence type="ECO:0000256" key="5">
    <source>
        <dbReference type="ARBA" id="ARBA00022691"/>
    </source>
</evidence>
<evidence type="ECO:0000256" key="2">
    <source>
        <dbReference type="ARBA" id="ARBA00011900"/>
    </source>
</evidence>
<evidence type="ECO:0000313" key="8">
    <source>
        <dbReference type="EMBL" id="AXO16484.1"/>
    </source>
</evidence>
<comment type="catalytic activity">
    <reaction evidence="6">
        <text>a 2'-deoxyadenosine in DNA + S-adenosyl-L-methionine = an N(6)-methyl-2'-deoxyadenosine in DNA + S-adenosyl-L-homocysteine + H(+)</text>
        <dbReference type="Rhea" id="RHEA:15197"/>
        <dbReference type="Rhea" id="RHEA-COMP:12418"/>
        <dbReference type="Rhea" id="RHEA-COMP:12419"/>
        <dbReference type="ChEBI" id="CHEBI:15378"/>
        <dbReference type="ChEBI" id="CHEBI:57856"/>
        <dbReference type="ChEBI" id="CHEBI:59789"/>
        <dbReference type="ChEBI" id="CHEBI:90615"/>
        <dbReference type="ChEBI" id="CHEBI:90616"/>
        <dbReference type="EC" id="2.1.1.72"/>
    </reaction>
</comment>
<evidence type="ECO:0000313" key="9">
    <source>
        <dbReference type="Proteomes" id="UP000256971"/>
    </source>
</evidence>
<dbReference type="EC" id="2.1.1.72" evidence="2"/>
<keyword evidence="9" id="KW-1185">Reference proteome</keyword>
<gene>
    <name evidence="8" type="ORF">DY252_21285</name>
</gene>
<dbReference type="InterPro" id="IPR029063">
    <property type="entry name" value="SAM-dependent_MTases_sf"/>
</dbReference>
<dbReference type="Proteomes" id="UP000256971">
    <property type="component" value="Chromosome"/>
</dbReference>
<evidence type="ECO:0000256" key="4">
    <source>
        <dbReference type="ARBA" id="ARBA00022679"/>
    </source>
</evidence>
<dbReference type="InterPro" id="IPR002941">
    <property type="entry name" value="DNA_methylase_N4/N6"/>
</dbReference>
<evidence type="ECO:0000256" key="1">
    <source>
        <dbReference type="ARBA" id="ARBA00006594"/>
    </source>
</evidence>
<dbReference type="EMBL" id="CP031555">
    <property type="protein sequence ID" value="AXO16484.1"/>
    <property type="molecule type" value="Genomic_DNA"/>
</dbReference>
<sequence>MSQVEKQRTRLISLLKELFQLDQPDLDFGFYRIMHAKAGQVSKFLEEDLLGIIREAFGEADDARIAEAKAAYDAARKQAVDYGAPDPDATEPVKKAKAAWDAAKDSGSNEGDVYDHLYRFFERYYDSGDFMSRRYFARETDGKAAPYAVPYDGREVYLHWANRDQYYIKTSEYLTNFTFDPTQAKEFKEHHGELFGEKPLKVHCRVVSASEGEHNNVKASEQTERYFVIHGDEPVKVEIGEAGAPELVIQFEYRADPEKTGQDGTWRKKRLAEAVEAVEAALPQTDQAEDYVKALLTPAPTEAEKDRTLLAKYLAQYTGRNTMDYFIHKDLGGFLKRELDFYIKNEVMRLDDIEAAEAPRVETYLAKIKVLRRIAQHLIEFLAQLEEFQKKLWLKKKFVVETQYCITLDRIPEELYPEIAANHAQRQEWVRLFAINLIEGYGEPLTEEFLKENNRLPLDTKFFGEDWVMDLLASIEDFERECDGVLMFSENFQALRLSKAKYQSSVDLAYYDPPYNTDAIPIIYKNGYKSSSWASLMQDRVLEGGRLLSSCGVAAFAIDDAELVTLDYVVRAALRNIDVHRCVVEHYPGSGTGRSNVSRTHEYCLFAVPDDVDVLRGEAVEDGERTRGFRRAGTGDNNFRIGNPGRPESFFAVLVNPETFEVVGAEPPPAIGAEYPKGETSEGLVRVYPIGEDNSERVWSLSYLGALQAIADKKIISSEKFVIKRVFEDKDRRLLLPSIWKGKEYNATTGGTNVLSAMFGSTGEFSYPKSVGTMERVLDASLHSVSNPVVFDAFAGSGTTAHAVYNRQRKHGAKTKYVLAEMGGYTEDVLKARVLKSAYSSDWKDGKPITRKSLSHALSYVRLESYEDALNNLSLHNIVPVSGEAEFLQDYMLRYWLDFETKGSPSLLNIEWFDDPTSYKMKVKKPGTDEYVEKSVDLIETFNWLIGLHVEHIDKWRGYDAAFKREEDAELPGDTSTRLMIDGSLKETEDGAWRFRKIEGYTLRTPGDQSDRERALVVWRKLTGDLEQDNLMLDEWFRKYRLSAQDTEFDVIYVNGSNNLPNLRQEEETWKVRLIEEAFHQAMWDVEG</sequence>
<dbReference type="Gene3D" id="3.40.50.150">
    <property type="entry name" value="Vaccinia Virus protein VP39"/>
    <property type="match status" value="1"/>
</dbReference>
<keyword evidence="4" id="KW-0808">Transferase</keyword>
<keyword evidence="5" id="KW-0949">S-adenosyl-L-methionine</keyword>
<protein>
    <recommendedName>
        <fullName evidence="2">site-specific DNA-methyltransferase (adenine-specific)</fullName>
        <ecNumber evidence="2">2.1.1.72</ecNumber>
    </recommendedName>
</protein>
<comment type="similarity">
    <text evidence="1">Belongs to the N(4)/N(6)-methyltransferase family.</text>
</comment>
<reference evidence="8 9" key="1">
    <citation type="submission" date="2018-08" db="EMBL/GenBank/DDBJ databases">
        <title>Complete genome sequence of type strain Thalassospira indica MCCC 1A01103T, isolated from isolated from deep seawater of the Indian Ocean.</title>
        <authorList>
            <person name="Liu Y."/>
        </authorList>
    </citation>
    <scope>NUCLEOTIDE SEQUENCE [LARGE SCALE GENOMIC DNA]</scope>
    <source>
        <strain evidence="8 9">PB8BT</strain>
    </source>
</reference>
<feature type="domain" description="DNA methylase N-4/N-6" evidence="7">
    <location>
        <begin position="506"/>
        <end position="810"/>
    </location>
</feature>
<dbReference type="SUPFAM" id="SSF53335">
    <property type="entry name" value="S-adenosyl-L-methionine-dependent methyltransferases"/>
    <property type="match status" value="1"/>
</dbReference>
<proteinExistence type="inferred from homology"/>
<dbReference type="RefSeq" id="WP_064790285.1">
    <property type="nucleotide sequence ID" value="NZ_CP031555.1"/>
</dbReference>
<dbReference type="PRINTS" id="PR00506">
    <property type="entry name" value="D21N6MTFRASE"/>
</dbReference>
<accession>A0ABM6Y3F8</accession>
<name>A0ABM6Y3F8_9PROT</name>
<evidence type="ECO:0000256" key="6">
    <source>
        <dbReference type="ARBA" id="ARBA00047942"/>
    </source>
</evidence>
<organism evidence="8 9">
    <name type="scientific">Thalassospira indica</name>
    <dbReference type="NCBI Taxonomy" id="1891279"/>
    <lineage>
        <taxon>Bacteria</taxon>
        <taxon>Pseudomonadati</taxon>
        <taxon>Pseudomonadota</taxon>
        <taxon>Alphaproteobacteria</taxon>
        <taxon>Rhodospirillales</taxon>
        <taxon>Thalassospiraceae</taxon>
        <taxon>Thalassospira</taxon>
    </lineage>
</organism>
<dbReference type="InterPro" id="IPR002295">
    <property type="entry name" value="N4/N6-MTase_EcoPI_Mod-like"/>
</dbReference>
<dbReference type="Pfam" id="PF01555">
    <property type="entry name" value="N6_N4_Mtase"/>
    <property type="match status" value="1"/>
</dbReference>
<keyword evidence="3" id="KW-0489">Methyltransferase</keyword>
<evidence type="ECO:0000256" key="3">
    <source>
        <dbReference type="ARBA" id="ARBA00022603"/>
    </source>
</evidence>